<dbReference type="EMBL" id="MLJW01000246">
    <property type="protein sequence ID" value="OIQ91910.1"/>
    <property type="molecule type" value="Genomic_DNA"/>
</dbReference>
<dbReference type="SUPFAM" id="SSF48150">
    <property type="entry name" value="DNA-glycosylase"/>
    <property type="match status" value="1"/>
</dbReference>
<name>A0A1J5R7E2_9ZZZZ</name>
<evidence type="ECO:0000256" key="2">
    <source>
        <dbReference type="ARBA" id="ARBA00022763"/>
    </source>
</evidence>
<sequence>MPKAMSAALYAAELAAAERHLFDGSALMRRLIAAHGPCALAPEWRRSPYEALVRAVAHQQLNGRAAQTILNRFIALFPDSRFPMPKDVLAASEEDLRSAGLSRQKIAAVRDIAIKAEEGIVPMKRAQISSSGDDDIIRRLVQVRGVGQWTVEMLLIFTLGRLDVLPVDDFGVRAGYTRASRRESPVTPAELREIGRKWAPYRSVAAWYFWRAADG</sequence>
<evidence type="ECO:0000256" key="3">
    <source>
        <dbReference type="ARBA" id="ARBA00023204"/>
    </source>
</evidence>
<evidence type="ECO:0000313" key="5">
    <source>
        <dbReference type="EMBL" id="OIQ91910.1"/>
    </source>
</evidence>
<dbReference type="InterPro" id="IPR011257">
    <property type="entry name" value="DNA_glycosylase"/>
</dbReference>
<keyword evidence="5" id="KW-0378">Hydrolase</keyword>
<dbReference type="EC" id="3.2.2.21" evidence="5"/>
<protein>
    <submittedName>
        <fullName evidence="5">DNA-3-methyladenine glycosylase 2</fullName>
        <ecNumber evidence="5">3.2.2.21</ecNumber>
    </submittedName>
</protein>
<dbReference type="GO" id="GO:0005634">
    <property type="term" value="C:nucleus"/>
    <property type="evidence" value="ECO:0007669"/>
    <property type="project" value="TreeGrafter"/>
</dbReference>
<dbReference type="PANTHER" id="PTHR43003:SF5">
    <property type="entry name" value="DNA-3-METHYLADENINE GLYCOSYLASE"/>
    <property type="match status" value="1"/>
</dbReference>
<evidence type="ECO:0000259" key="4">
    <source>
        <dbReference type="SMART" id="SM00478"/>
    </source>
</evidence>
<dbReference type="FunFam" id="1.10.340.30:FF:000004">
    <property type="entry name" value="DNA-3-methyladenine glycosylase II"/>
    <property type="match status" value="1"/>
</dbReference>
<dbReference type="PANTHER" id="PTHR43003">
    <property type="entry name" value="DNA-3-METHYLADENINE GLYCOSYLASE"/>
    <property type="match status" value="1"/>
</dbReference>
<dbReference type="SMART" id="SM00478">
    <property type="entry name" value="ENDO3c"/>
    <property type="match status" value="1"/>
</dbReference>
<comment type="caution">
    <text evidence="5">The sequence shown here is derived from an EMBL/GenBank/DDBJ whole genome shotgun (WGS) entry which is preliminary data.</text>
</comment>
<keyword evidence="5" id="KW-0326">Glycosidase</keyword>
<keyword evidence="3" id="KW-0234">DNA repair</keyword>
<gene>
    <name evidence="5" type="primary">alkA_8</name>
    <name evidence="5" type="ORF">GALL_261880</name>
</gene>
<feature type="domain" description="HhH-GPD" evidence="4">
    <location>
        <begin position="57"/>
        <end position="214"/>
    </location>
</feature>
<dbReference type="GO" id="GO:0032131">
    <property type="term" value="F:alkylated DNA binding"/>
    <property type="evidence" value="ECO:0007669"/>
    <property type="project" value="TreeGrafter"/>
</dbReference>
<dbReference type="Gene3D" id="1.10.1670.40">
    <property type="match status" value="1"/>
</dbReference>
<dbReference type="CDD" id="cd00056">
    <property type="entry name" value="ENDO3c"/>
    <property type="match status" value="1"/>
</dbReference>
<dbReference type="InterPro" id="IPR003265">
    <property type="entry name" value="HhH-GPD_domain"/>
</dbReference>
<reference evidence="5" key="1">
    <citation type="submission" date="2016-10" db="EMBL/GenBank/DDBJ databases">
        <title>Sequence of Gallionella enrichment culture.</title>
        <authorList>
            <person name="Poehlein A."/>
            <person name="Muehling M."/>
            <person name="Daniel R."/>
        </authorList>
    </citation>
    <scope>NUCLEOTIDE SEQUENCE</scope>
</reference>
<organism evidence="5">
    <name type="scientific">mine drainage metagenome</name>
    <dbReference type="NCBI Taxonomy" id="410659"/>
    <lineage>
        <taxon>unclassified sequences</taxon>
        <taxon>metagenomes</taxon>
        <taxon>ecological metagenomes</taxon>
    </lineage>
</organism>
<proteinExistence type="inferred from homology"/>
<dbReference type="GO" id="GO:0006307">
    <property type="term" value="P:DNA alkylation repair"/>
    <property type="evidence" value="ECO:0007669"/>
    <property type="project" value="TreeGrafter"/>
</dbReference>
<keyword evidence="2" id="KW-0227">DNA damage</keyword>
<dbReference type="InterPro" id="IPR051912">
    <property type="entry name" value="Alkylbase_DNA_Glycosylase/TA"/>
</dbReference>
<dbReference type="GO" id="GO:0032993">
    <property type="term" value="C:protein-DNA complex"/>
    <property type="evidence" value="ECO:0007669"/>
    <property type="project" value="TreeGrafter"/>
</dbReference>
<dbReference type="Pfam" id="PF00730">
    <property type="entry name" value="HhH-GPD"/>
    <property type="match status" value="1"/>
</dbReference>
<dbReference type="GO" id="GO:0008725">
    <property type="term" value="F:DNA-3-methyladenine glycosylase activity"/>
    <property type="evidence" value="ECO:0007669"/>
    <property type="project" value="TreeGrafter"/>
</dbReference>
<dbReference type="GO" id="GO:0043916">
    <property type="term" value="F:DNA-7-methylguanine glycosylase activity"/>
    <property type="evidence" value="ECO:0007669"/>
    <property type="project" value="TreeGrafter"/>
</dbReference>
<dbReference type="GO" id="GO:0006285">
    <property type="term" value="P:base-excision repair, AP site formation"/>
    <property type="evidence" value="ECO:0007669"/>
    <property type="project" value="TreeGrafter"/>
</dbReference>
<accession>A0A1J5R7E2</accession>
<dbReference type="AlphaFoldDB" id="A0A1J5R7E2"/>
<comment type="similarity">
    <text evidence="1">Belongs to the alkylbase DNA glycosidase AlkA family.</text>
</comment>
<dbReference type="Gene3D" id="1.10.340.30">
    <property type="entry name" value="Hypothetical protein, domain 2"/>
    <property type="match status" value="1"/>
</dbReference>
<evidence type="ECO:0000256" key="1">
    <source>
        <dbReference type="ARBA" id="ARBA00010817"/>
    </source>
</evidence>